<sequence>VAAGNVIPGATSNPANLAMHRFRQIQSNFSNSRFNSSTENNSATNFNGFHFTYPIPVFQGSLVIGGGVNKKIDYMSASRSGIFQYSEVGGLNVWRLGVAVEYSTKLYIGIDIEYCKGEDEMTEFSR</sequence>
<proteinExistence type="predicted"/>
<evidence type="ECO:0000313" key="1">
    <source>
        <dbReference type="EMBL" id="SVE27788.1"/>
    </source>
</evidence>
<dbReference type="AlphaFoldDB" id="A0A383C847"/>
<dbReference type="EMBL" id="UINC01206251">
    <property type="protein sequence ID" value="SVE27788.1"/>
    <property type="molecule type" value="Genomic_DNA"/>
</dbReference>
<feature type="non-terminal residue" evidence="1">
    <location>
        <position position="1"/>
    </location>
</feature>
<reference evidence="1" key="1">
    <citation type="submission" date="2018-05" db="EMBL/GenBank/DDBJ databases">
        <authorList>
            <person name="Lanie J.A."/>
            <person name="Ng W.-L."/>
            <person name="Kazmierczak K.M."/>
            <person name="Andrzejewski T.M."/>
            <person name="Davidsen T.M."/>
            <person name="Wayne K.J."/>
            <person name="Tettelin H."/>
            <person name="Glass J.I."/>
            <person name="Rusch D."/>
            <person name="Podicherti R."/>
            <person name="Tsui H.-C.T."/>
            <person name="Winkler M.E."/>
        </authorList>
    </citation>
    <scope>NUCLEOTIDE SEQUENCE</scope>
</reference>
<organism evidence="1">
    <name type="scientific">marine metagenome</name>
    <dbReference type="NCBI Taxonomy" id="408172"/>
    <lineage>
        <taxon>unclassified sequences</taxon>
        <taxon>metagenomes</taxon>
        <taxon>ecological metagenomes</taxon>
    </lineage>
</organism>
<protein>
    <submittedName>
        <fullName evidence="1">Uncharacterized protein</fullName>
    </submittedName>
</protein>
<feature type="non-terminal residue" evidence="1">
    <location>
        <position position="126"/>
    </location>
</feature>
<accession>A0A383C847</accession>
<name>A0A383C847_9ZZZZ</name>
<gene>
    <name evidence="1" type="ORF">METZ01_LOCUS480642</name>
</gene>